<reference evidence="2" key="1">
    <citation type="submission" date="2009-05" db="EMBL/GenBank/DDBJ databases">
        <title>Complete sequence of Tolumonas auensis DSM 9187.</title>
        <authorList>
            <consortium name="US DOE Joint Genome Institute"/>
            <person name="Lucas S."/>
            <person name="Copeland A."/>
            <person name="Lapidus A."/>
            <person name="Glavina del Rio T."/>
            <person name="Tice H."/>
            <person name="Bruce D."/>
            <person name="Goodwin L."/>
            <person name="Pitluck S."/>
            <person name="Chertkov O."/>
            <person name="Brettin T."/>
            <person name="Detter J.C."/>
            <person name="Han C."/>
            <person name="Larimer F."/>
            <person name="Land M."/>
            <person name="Hauser L."/>
            <person name="Kyrpides N."/>
            <person name="Mikhailova N."/>
            <person name="Spring S."/>
            <person name="Beller H."/>
        </authorList>
    </citation>
    <scope>NUCLEOTIDE SEQUENCE [LARGE SCALE GENOMIC DNA]</scope>
    <source>
        <strain evidence="2">DSM 9187 / TA4</strain>
    </source>
</reference>
<name>C4L7M0_TOLAT</name>
<keyword evidence="2" id="KW-1185">Reference proteome</keyword>
<reference evidence="1 2" key="2">
    <citation type="journal article" date="2011" name="Stand. Genomic Sci.">
        <title>Complete genome sequence of Tolumonas auensis type strain (TA 4).</title>
        <authorList>
            <person name="Chertkov O."/>
            <person name="Copeland A."/>
            <person name="Lucas S."/>
            <person name="Lapidus A."/>
            <person name="Berry K.W."/>
            <person name="Detter J.C."/>
            <person name="Del Rio T.G."/>
            <person name="Hammon N."/>
            <person name="Dalin E."/>
            <person name="Tice H."/>
            <person name="Pitluck S."/>
            <person name="Richardson P."/>
            <person name="Bruce D."/>
            <person name="Goodwin L."/>
            <person name="Han C."/>
            <person name="Tapia R."/>
            <person name="Saunders E."/>
            <person name="Schmutz J."/>
            <person name="Brettin T."/>
            <person name="Larimer F."/>
            <person name="Land M."/>
            <person name="Hauser L."/>
            <person name="Spring S."/>
            <person name="Rohde M."/>
            <person name="Kyrpides N.C."/>
            <person name="Ivanova N."/>
            <person name="Goker M."/>
            <person name="Beller H.R."/>
            <person name="Klenk H.P."/>
            <person name="Woyke T."/>
        </authorList>
    </citation>
    <scope>NUCLEOTIDE SEQUENCE [LARGE SCALE GENOMIC DNA]</scope>
    <source>
        <strain evidence="2">DSM 9187 / TA4</strain>
    </source>
</reference>
<dbReference type="Proteomes" id="UP000009073">
    <property type="component" value="Chromosome"/>
</dbReference>
<dbReference type="RefSeq" id="WP_015879104.1">
    <property type="nucleotide sequence ID" value="NC_012691.1"/>
</dbReference>
<dbReference type="OrthoDB" id="13547at2"/>
<accession>C4L7M0</accession>
<evidence type="ECO:0000313" key="2">
    <source>
        <dbReference type="Proteomes" id="UP000009073"/>
    </source>
</evidence>
<dbReference type="EMBL" id="CP001616">
    <property type="protein sequence ID" value="ACQ93636.1"/>
    <property type="molecule type" value="Genomic_DNA"/>
</dbReference>
<evidence type="ECO:0000313" key="1">
    <source>
        <dbReference type="EMBL" id="ACQ93636.1"/>
    </source>
</evidence>
<dbReference type="STRING" id="595494.Tola_2037"/>
<proteinExistence type="predicted"/>
<protein>
    <submittedName>
        <fullName evidence="1">Uncharacterized protein</fullName>
    </submittedName>
</protein>
<organism evidence="1 2">
    <name type="scientific">Tolumonas auensis (strain DSM 9187 / NBRC 110442 / TA 4)</name>
    <dbReference type="NCBI Taxonomy" id="595494"/>
    <lineage>
        <taxon>Bacteria</taxon>
        <taxon>Pseudomonadati</taxon>
        <taxon>Pseudomonadota</taxon>
        <taxon>Gammaproteobacteria</taxon>
        <taxon>Aeromonadales</taxon>
        <taxon>Aeromonadaceae</taxon>
        <taxon>Tolumonas</taxon>
    </lineage>
</organism>
<sequence length="163" mass="18759">MLLNPRYVPLLLQNWSEVNRCAHRLNSSLARLQADFPLTGERLTTEDESLFERLDAFRVRYADLQDAIGNKLFRSILLVLDEKSINMADTLSKMEKYAVLSSVDEWRLMREIRNSFSHDYPDAEQERALTLNRAWETAPALLGVVLAAEKYLQQLGVFTGDPQ</sequence>
<dbReference type="eggNOG" id="ENOG5032Z4K">
    <property type="taxonomic scope" value="Bacteria"/>
</dbReference>
<gene>
    <name evidence="1" type="ordered locus">Tola_2037</name>
</gene>
<dbReference type="AlphaFoldDB" id="C4L7M0"/>
<dbReference type="SUPFAM" id="SSF81593">
    <property type="entry name" value="Nucleotidyltransferase substrate binding subunit/domain"/>
    <property type="match status" value="1"/>
</dbReference>
<dbReference type="KEGG" id="tau:Tola_2037"/>
<dbReference type="HOGENOM" id="CLU_132694_0_0_6"/>
<dbReference type="Gene3D" id="1.20.120.330">
    <property type="entry name" value="Nucleotidyltransferases domain 2"/>
    <property type="match status" value="1"/>
</dbReference>